<dbReference type="AlphaFoldDB" id="A0A251UF48"/>
<keyword evidence="4" id="KW-1185">Reference proteome</keyword>
<accession>A0A251UF48</accession>
<feature type="region of interest" description="Disordered" evidence="1">
    <location>
        <begin position="1"/>
        <end position="34"/>
    </location>
</feature>
<proteinExistence type="predicted"/>
<reference evidence="2" key="3">
    <citation type="submission" date="2020-06" db="EMBL/GenBank/DDBJ databases">
        <title>Helianthus annuus Genome sequencing and assembly Release 2.</title>
        <authorList>
            <person name="Gouzy J."/>
            <person name="Langlade N."/>
            <person name="Munos S."/>
        </authorList>
    </citation>
    <scope>NUCLEOTIDE SEQUENCE</scope>
    <source>
        <tissue evidence="2">Leaves</tissue>
    </source>
</reference>
<evidence type="ECO:0000256" key="1">
    <source>
        <dbReference type="SAM" id="MobiDB-lite"/>
    </source>
</evidence>
<dbReference type="InParanoid" id="A0A251UF48"/>
<sequence length="68" mass="7616">MKNIKTEKPVNESLTAMGSGVVKSMEEKKNIKPQKPQALKLKIWGRVNNARSLIQETKGPLKKAKMDP</sequence>
<evidence type="ECO:0000313" key="3">
    <source>
        <dbReference type="EMBL" id="OTG21402.1"/>
    </source>
</evidence>
<evidence type="ECO:0000313" key="4">
    <source>
        <dbReference type="Proteomes" id="UP000215914"/>
    </source>
</evidence>
<gene>
    <name evidence="3" type="ORF">HannXRQ_Chr07g0203751</name>
    <name evidence="2" type="ORF">HanXRQr2_Chr07g0296951</name>
</gene>
<organism evidence="3 4">
    <name type="scientific">Helianthus annuus</name>
    <name type="common">Common sunflower</name>
    <dbReference type="NCBI Taxonomy" id="4232"/>
    <lineage>
        <taxon>Eukaryota</taxon>
        <taxon>Viridiplantae</taxon>
        <taxon>Streptophyta</taxon>
        <taxon>Embryophyta</taxon>
        <taxon>Tracheophyta</taxon>
        <taxon>Spermatophyta</taxon>
        <taxon>Magnoliopsida</taxon>
        <taxon>eudicotyledons</taxon>
        <taxon>Gunneridae</taxon>
        <taxon>Pentapetalae</taxon>
        <taxon>asterids</taxon>
        <taxon>campanulids</taxon>
        <taxon>Asterales</taxon>
        <taxon>Asteraceae</taxon>
        <taxon>Asteroideae</taxon>
        <taxon>Heliantheae alliance</taxon>
        <taxon>Heliantheae</taxon>
        <taxon>Helianthus</taxon>
    </lineage>
</organism>
<reference evidence="3" key="2">
    <citation type="submission" date="2017-02" db="EMBL/GenBank/DDBJ databases">
        <title>Sunflower complete genome.</title>
        <authorList>
            <person name="Langlade N."/>
            <person name="Munos S."/>
        </authorList>
    </citation>
    <scope>NUCLEOTIDE SEQUENCE [LARGE SCALE GENOMIC DNA]</scope>
    <source>
        <tissue evidence="3">Leaves</tissue>
    </source>
</reference>
<dbReference type="Proteomes" id="UP000215914">
    <property type="component" value="Chromosome 7"/>
</dbReference>
<feature type="compositionally biased region" description="Basic and acidic residues" evidence="1">
    <location>
        <begin position="1"/>
        <end position="10"/>
    </location>
</feature>
<reference evidence="2 4" key="1">
    <citation type="journal article" date="2017" name="Nature">
        <title>The sunflower genome provides insights into oil metabolism, flowering and Asterid evolution.</title>
        <authorList>
            <person name="Badouin H."/>
            <person name="Gouzy J."/>
            <person name="Grassa C.J."/>
            <person name="Murat F."/>
            <person name="Staton S.E."/>
            <person name="Cottret L."/>
            <person name="Lelandais-Briere C."/>
            <person name="Owens G.L."/>
            <person name="Carrere S."/>
            <person name="Mayjonade B."/>
            <person name="Legrand L."/>
            <person name="Gill N."/>
            <person name="Kane N.C."/>
            <person name="Bowers J.E."/>
            <person name="Hubner S."/>
            <person name="Bellec A."/>
            <person name="Berard A."/>
            <person name="Berges H."/>
            <person name="Blanchet N."/>
            <person name="Boniface M.C."/>
            <person name="Brunel D."/>
            <person name="Catrice O."/>
            <person name="Chaidir N."/>
            <person name="Claudel C."/>
            <person name="Donnadieu C."/>
            <person name="Faraut T."/>
            <person name="Fievet G."/>
            <person name="Helmstetter N."/>
            <person name="King M."/>
            <person name="Knapp S.J."/>
            <person name="Lai Z."/>
            <person name="Le Paslier M.C."/>
            <person name="Lippi Y."/>
            <person name="Lorenzon L."/>
            <person name="Mandel J.R."/>
            <person name="Marage G."/>
            <person name="Marchand G."/>
            <person name="Marquand E."/>
            <person name="Bret-Mestries E."/>
            <person name="Morien E."/>
            <person name="Nambeesan S."/>
            <person name="Nguyen T."/>
            <person name="Pegot-Espagnet P."/>
            <person name="Pouilly N."/>
            <person name="Raftis F."/>
            <person name="Sallet E."/>
            <person name="Schiex T."/>
            <person name="Thomas J."/>
            <person name="Vandecasteele C."/>
            <person name="Vares D."/>
            <person name="Vear F."/>
            <person name="Vautrin S."/>
            <person name="Crespi M."/>
            <person name="Mangin B."/>
            <person name="Burke J.M."/>
            <person name="Salse J."/>
            <person name="Munos S."/>
            <person name="Vincourt P."/>
            <person name="Rieseberg L.H."/>
            <person name="Langlade N.B."/>
        </authorList>
    </citation>
    <scope>NUCLEOTIDE SEQUENCE [LARGE SCALE GENOMIC DNA]</scope>
    <source>
        <strain evidence="4">cv. SF193</strain>
        <tissue evidence="2">Leaves</tissue>
    </source>
</reference>
<evidence type="ECO:0000313" key="2">
    <source>
        <dbReference type="EMBL" id="KAF5798780.1"/>
    </source>
</evidence>
<dbReference type="Gramene" id="mRNA:HanXRQr2_Chr07g0296951">
    <property type="protein sequence ID" value="mRNA:HanXRQr2_Chr07g0296951"/>
    <property type="gene ID" value="HanXRQr2_Chr07g0296951"/>
</dbReference>
<name>A0A251UF48_HELAN</name>
<protein>
    <submittedName>
        <fullName evidence="3">Uncharacterized protein</fullName>
    </submittedName>
</protein>
<dbReference type="EMBL" id="CM007896">
    <property type="protein sequence ID" value="OTG21402.1"/>
    <property type="molecule type" value="Genomic_DNA"/>
</dbReference>
<dbReference type="EMBL" id="MNCJ02000322">
    <property type="protein sequence ID" value="KAF5798780.1"/>
    <property type="molecule type" value="Genomic_DNA"/>
</dbReference>